<keyword evidence="2" id="KW-1185">Reference proteome</keyword>
<sequence length="299" mass="31963">MTFTTPITLTGPARRPRQLLDDQSYDGHASVHDEATAGSLGLSGAPIEGPTHLSQIDPLAVAVWGSRWFETGCVSAHFRTMVVDGEEVTATLRTDGGPVARIAASKPDGAEVLTGTASIDPTAESELDRRLAGIGDPGELFIVDRLEVGQRIESPPATITADDGNGPLYPFSLARKLDAITEPSPWYASTDTPWRRPVLPFEMASVLTQKTGVDLPVRGPALGLFLDLEVRLLAGPLLVGQEYALVREVVALGQSRRTESYWVRTTVTDTATGVDVASVLLHSGVFKESYAGYPTERLG</sequence>
<proteinExistence type="predicted"/>
<protein>
    <submittedName>
        <fullName evidence="1">Uncharacterized protein</fullName>
    </submittedName>
</protein>
<evidence type="ECO:0000313" key="1">
    <source>
        <dbReference type="EMBL" id="WCO66787.1"/>
    </source>
</evidence>
<dbReference type="AlphaFoldDB" id="A0AAF0BTG8"/>
<reference evidence="1" key="1">
    <citation type="submission" date="2023-01" db="EMBL/GenBank/DDBJ databases">
        <title>The diversity of Class Acidimicrobiia in South China Sea sediment environments and the proposal of Iamia marina sp. nov., a novel species of the genus Iamia.</title>
        <authorList>
            <person name="He Y."/>
            <person name="Tian X."/>
        </authorList>
    </citation>
    <scope>NUCLEOTIDE SEQUENCE</scope>
    <source>
        <strain evidence="1">DSM 19957</strain>
    </source>
</reference>
<organism evidence="1 2">
    <name type="scientific">Iamia majanohamensis</name>
    <dbReference type="NCBI Taxonomy" id="467976"/>
    <lineage>
        <taxon>Bacteria</taxon>
        <taxon>Bacillati</taxon>
        <taxon>Actinomycetota</taxon>
        <taxon>Acidimicrobiia</taxon>
        <taxon>Acidimicrobiales</taxon>
        <taxon>Iamiaceae</taxon>
        <taxon>Iamia</taxon>
    </lineage>
</organism>
<dbReference type="Proteomes" id="UP001216390">
    <property type="component" value="Chromosome"/>
</dbReference>
<dbReference type="SUPFAM" id="SSF54637">
    <property type="entry name" value="Thioesterase/thiol ester dehydrase-isomerase"/>
    <property type="match status" value="1"/>
</dbReference>
<dbReference type="KEGG" id="ima:PO878_20045"/>
<name>A0AAF0BTG8_9ACTN</name>
<evidence type="ECO:0000313" key="2">
    <source>
        <dbReference type="Proteomes" id="UP001216390"/>
    </source>
</evidence>
<dbReference type="InterPro" id="IPR029069">
    <property type="entry name" value="HotDog_dom_sf"/>
</dbReference>
<gene>
    <name evidence="1" type="ORF">PO878_20045</name>
</gene>
<accession>A0AAF0BTG8</accession>
<dbReference type="EMBL" id="CP116942">
    <property type="protein sequence ID" value="WCO66787.1"/>
    <property type="molecule type" value="Genomic_DNA"/>
</dbReference>
<dbReference type="RefSeq" id="WP_272736309.1">
    <property type="nucleotide sequence ID" value="NZ_CP116942.1"/>
</dbReference>